<accession>A0A9P8VX98</accession>
<feature type="repeat" description="ANK" evidence="3">
    <location>
        <begin position="123"/>
        <end position="144"/>
    </location>
</feature>
<protein>
    <submittedName>
        <fullName evidence="4">Ankyrin repeat-containing domain protein</fullName>
    </submittedName>
</protein>
<keyword evidence="5" id="KW-1185">Reference proteome</keyword>
<proteinExistence type="predicted"/>
<dbReference type="SUPFAM" id="SSF48403">
    <property type="entry name" value="Ankyrin repeat"/>
    <property type="match status" value="1"/>
</dbReference>
<dbReference type="Proteomes" id="UP000777438">
    <property type="component" value="Unassembled WGS sequence"/>
</dbReference>
<gene>
    <name evidence="4" type="ORF">B0T10DRAFT_579550</name>
</gene>
<name>A0A9P8VX98_9HYPO</name>
<dbReference type="EMBL" id="JAGPYM010000021">
    <property type="protein sequence ID" value="KAH6884162.1"/>
    <property type="molecule type" value="Genomic_DNA"/>
</dbReference>
<comment type="caution">
    <text evidence="4">The sequence shown here is derived from an EMBL/GenBank/DDBJ whole genome shotgun (WGS) entry which is preliminary data.</text>
</comment>
<dbReference type="AlphaFoldDB" id="A0A9P8VX98"/>
<dbReference type="Pfam" id="PF12796">
    <property type="entry name" value="Ank_2"/>
    <property type="match status" value="2"/>
</dbReference>
<evidence type="ECO:0000313" key="5">
    <source>
        <dbReference type="Proteomes" id="UP000777438"/>
    </source>
</evidence>
<evidence type="ECO:0000256" key="3">
    <source>
        <dbReference type="PROSITE-ProRule" id="PRU00023"/>
    </source>
</evidence>
<dbReference type="InterPro" id="IPR036770">
    <property type="entry name" value="Ankyrin_rpt-contain_sf"/>
</dbReference>
<dbReference type="Gene3D" id="1.20.58.340">
    <property type="entry name" value="Magnesium transport protein CorA, transmembrane region"/>
    <property type="match status" value="1"/>
</dbReference>
<dbReference type="Gene3D" id="1.25.40.20">
    <property type="entry name" value="Ankyrin repeat-containing domain"/>
    <property type="match status" value="2"/>
</dbReference>
<dbReference type="PANTHER" id="PTHR24198">
    <property type="entry name" value="ANKYRIN REPEAT AND PROTEIN KINASE DOMAIN-CONTAINING PROTEIN"/>
    <property type="match status" value="1"/>
</dbReference>
<dbReference type="SMART" id="SM00248">
    <property type="entry name" value="ANK"/>
    <property type="match status" value="6"/>
</dbReference>
<evidence type="ECO:0000256" key="2">
    <source>
        <dbReference type="ARBA" id="ARBA00023043"/>
    </source>
</evidence>
<keyword evidence="1" id="KW-0677">Repeat</keyword>
<dbReference type="PROSITE" id="PS50297">
    <property type="entry name" value="ANK_REP_REGION"/>
    <property type="match status" value="1"/>
</dbReference>
<feature type="repeat" description="ANK" evidence="3">
    <location>
        <begin position="195"/>
        <end position="227"/>
    </location>
</feature>
<dbReference type="OrthoDB" id="5428055at2759"/>
<keyword evidence="2 3" id="KW-0040">ANK repeat</keyword>
<reference evidence="4 5" key="1">
    <citation type="journal article" date="2021" name="Nat. Commun.">
        <title>Genetic determinants of endophytism in the Arabidopsis root mycobiome.</title>
        <authorList>
            <person name="Mesny F."/>
            <person name="Miyauchi S."/>
            <person name="Thiergart T."/>
            <person name="Pickel B."/>
            <person name="Atanasova L."/>
            <person name="Karlsson M."/>
            <person name="Huettel B."/>
            <person name="Barry K.W."/>
            <person name="Haridas S."/>
            <person name="Chen C."/>
            <person name="Bauer D."/>
            <person name="Andreopoulos W."/>
            <person name="Pangilinan J."/>
            <person name="LaButti K."/>
            <person name="Riley R."/>
            <person name="Lipzen A."/>
            <person name="Clum A."/>
            <person name="Drula E."/>
            <person name="Henrissat B."/>
            <person name="Kohler A."/>
            <person name="Grigoriev I.V."/>
            <person name="Martin F.M."/>
            <person name="Hacquard S."/>
        </authorList>
    </citation>
    <scope>NUCLEOTIDE SEQUENCE [LARGE SCALE GENOMIC DNA]</scope>
    <source>
        <strain evidence="4 5">MPI-CAGE-CH-0241</strain>
    </source>
</reference>
<sequence length="685" mass="77643">MDDQQGAEGDRGPPRVVEQVLPYEDLFRRIEGGKDIADSIRSLIYDTEGSLDKPGRHGRTPLTWAVERGTLAAVDNLLTNAPVDKNGKDGQGQTAMACAAMRGDYNIFHRVANGLSVYVKDREGRTPLSLAAERGHITIVWYLVTNMKHWQEAADGKNATRDKHWVDEDNDGHTPLWWALTNHHQEVVNALVADDDSTTLHTLIQEDNDEAARNLIEAGYDLEKQDGSGQTALVLSIRAEKWDLVSRLITPGPYLDLKDDEGASALSLAVHERQHQLITMLIRSSASTKDIQAQALFEALDKDEEDWLVVSQASDGLQLNFVDEATFHSEARSTIPSVPSKRLFLWKNTKDWNPRWIPDMPDFNIQDSCAFITGTKKVQDQVDKTRLFYAIFYFDPTGCLPDRDTWRLDRMDGVDGMDGMGNISEDWGRSLIAWQIKLVTINGKTHWRPFNHFSTLGSPYIPADGMEFFTQFIGALEKKWMRLCSGGDNRMSGRRISQLILRGSSPDLVENLAKDAQKWAELRDDLRDQVEAALKFARVYCRKYNKSIGLKTTEQAINDLNNHVTARLDKLDQTVRDLLQVEFAWASIHETHKSTTISLSMKRLSWITSLFGMNVNSLENNPDWRWYVAFSGGTMGLTVLAWLIFKYNPNIEPWVEKNAGKTGRRLKDATVGKFRKEKYREQTPA</sequence>
<dbReference type="InterPro" id="IPR002110">
    <property type="entry name" value="Ankyrin_rpt"/>
</dbReference>
<dbReference type="PANTHER" id="PTHR24198:SF165">
    <property type="entry name" value="ANKYRIN REPEAT-CONTAINING PROTEIN-RELATED"/>
    <property type="match status" value="1"/>
</dbReference>
<dbReference type="PROSITE" id="PS50088">
    <property type="entry name" value="ANK_REPEAT"/>
    <property type="match status" value="2"/>
</dbReference>
<evidence type="ECO:0000256" key="1">
    <source>
        <dbReference type="ARBA" id="ARBA00022737"/>
    </source>
</evidence>
<organism evidence="4 5">
    <name type="scientific">Thelonectria olida</name>
    <dbReference type="NCBI Taxonomy" id="1576542"/>
    <lineage>
        <taxon>Eukaryota</taxon>
        <taxon>Fungi</taxon>
        <taxon>Dikarya</taxon>
        <taxon>Ascomycota</taxon>
        <taxon>Pezizomycotina</taxon>
        <taxon>Sordariomycetes</taxon>
        <taxon>Hypocreomycetidae</taxon>
        <taxon>Hypocreales</taxon>
        <taxon>Nectriaceae</taxon>
        <taxon>Thelonectria</taxon>
    </lineage>
</organism>
<evidence type="ECO:0000313" key="4">
    <source>
        <dbReference type="EMBL" id="KAH6884162.1"/>
    </source>
</evidence>